<evidence type="ECO:0000313" key="3">
    <source>
        <dbReference type="Proteomes" id="UP000663860"/>
    </source>
</evidence>
<organism evidence="1 3">
    <name type="scientific">Adineta steineri</name>
    <dbReference type="NCBI Taxonomy" id="433720"/>
    <lineage>
        <taxon>Eukaryota</taxon>
        <taxon>Metazoa</taxon>
        <taxon>Spiralia</taxon>
        <taxon>Gnathifera</taxon>
        <taxon>Rotifera</taxon>
        <taxon>Eurotatoria</taxon>
        <taxon>Bdelloidea</taxon>
        <taxon>Adinetida</taxon>
        <taxon>Adinetidae</taxon>
        <taxon>Adineta</taxon>
    </lineage>
</organism>
<dbReference type="Proteomes" id="UP000663860">
    <property type="component" value="Unassembled WGS sequence"/>
</dbReference>
<proteinExistence type="predicted"/>
<dbReference type="AlphaFoldDB" id="A0A814UZ55"/>
<sequence length="134" mass="15763">MCDTLLIEAIYDGFHRALFPCSVSITLSGTKWPCCARCSSLILPDLIPKNENNSSKYLLNLFYNLNTFLNRIPSPKANIQLIQQTIESKSQVLYYLLEKSLITIEVNYFLHRWEHDNVPDTFFLLFLYYMKYIH</sequence>
<evidence type="ECO:0000313" key="1">
    <source>
        <dbReference type="EMBL" id="CAF1184188.1"/>
    </source>
</evidence>
<name>A0A814UZ55_9BILA</name>
<protein>
    <submittedName>
        <fullName evidence="1">Uncharacterized protein</fullName>
    </submittedName>
</protein>
<dbReference type="EMBL" id="CAJOBB010000460">
    <property type="protein sequence ID" value="CAF3684406.1"/>
    <property type="molecule type" value="Genomic_DNA"/>
</dbReference>
<accession>A0A814UZ55</accession>
<evidence type="ECO:0000313" key="2">
    <source>
        <dbReference type="EMBL" id="CAF3684406.1"/>
    </source>
</evidence>
<reference evidence="1" key="1">
    <citation type="submission" date="2021-02" db="EMBL/GenBank/DDBJ databases">
        <authorList>
            <person name="Nowell W R."/>
        </authorList>
    </citation>
    <scope>NUCLEOTIDE SEQUENCE</scope>
</reference>
<dbReference type="Proteomes" id="UP000663868">
    <property type="component" value="Unassembled WGS sequence"/>
</dbReference>
<gene>
    <name evidence="1" type="ORF">IZO911_LOCUS27645</name>
    <name evidence="2" type="ORF">KXQ929_LOCUS9898</name>
</gene>
<dbReference type="EMBL" id="CAJNOE010000379">
    <property type="protein sequence ID" value="CAF1184188.1"/>
    <property type="molecule type" value="Genomic_DNA"/>
</dbReference>
<comment type="caution">
    <text evidence="1">The sequence shown here is derived from an EMBL/GenBank/DDBJ whole genome shotgun (WGS) entry which is preliminary data.</text>
</comment>